<keyword evidence="1" id="KW-0732">Signal</keyword>
<dbReference type="RefSeq" id="WP_126616260.1">
    <property type="nucleotide sequence ID" value="NZ_CP034562.1"/>
</dbReference>
<dbReference type="KEGG" id="fll:EI427_15310"/>
<gene>
    <name evidence="3" type="ORF">EI427_15310</name>
</gene>
<dbReference type="AlphaFoldDB" id="A0A3S9P5N9"/>
<dbReference type="InterPro" id="IPR026444">
    <property type="entry name" value="Secre_tail"/>
</dbReference>
<evidence type="ECO:0000313" key="4">
    <source>
        <dbReference type="Proteomes" id="UP000267268"/>
    </source>
</evidence>
<dbReference type="EMBL" id="CP034562">
    <property type="protein sequence ID" value="AZQ63539.1"/>
    <property type="molecule type" value="Genomic_DNA"/>
</dbReference>
<organism evidence="3 4">
    <name type="scientific">Flammeovirga pectinis</name>
    <dbReference type="NCBI Taxonomy" id="2494373"/>
    <lineage>
        <taxon>Bacteria</taxon>
        <taxon>Pseudomonadati</taxon>
        <taxon>Bacteroidota</taxon>
        <taxon>Cytophagia</taxon>
        <taxon>Cytophagales</taxon>
        <taxon>Flammeovirgaceae</taxon>
        <taxon>Flammeovirga</taxon>
    </lineage>
</organism>
<sequence>MTKFYITLLFLTLSSFFSYAQDNDYSEYLLNKLKQDHFSNERTHVHTPRCGTPLYLEALNNWDKLNSKAQAAFSDAVQRHSFNSPKVYETTYFTLHYTNEGDDAVDQTDQDGNNIPDYIDLVAKISDNVFKIDIQDRGFNSPPADNTGGSDKPDIYIYSLNAGVYGTVVPENNLGNNSATTITEVASYTSHMNLRNNYDNFNNSEEENLKVTLAHELSHMIDFGYNYNFPTWFLEAKGAWEEKRIYPDLTDNFQYISSFTDSDYALDYGKYTIDNNTDESSRWYSGWLFFQLIYENLEDKDHPFLRKILERGITYVINDEGYTFIDEELESLFEMDFTDIHRVFRITNGILTDDKKITENYAYNDAAKYRKHLREYYTDDTQNYYFLHQDIGPIYFENEVSFNGESTDSVSYNGNSDGNSRLNRLSVDYLSLKTENLDNISLELMSNQDDEVNIDIILYNSTTNKIEVKSGSEESKIQIEKPGDYATKIIVITRNDVKLDGDADAEYEIKLTKNVNTVTSLLDELNTITISPNPTNGLINISYQDKDIKNIYVHDITGKLKGTYKANTFNTEVSLEGKNGMYFITLDNGKTFKVIKN</sequence>
<name>A0A3S9P5N9_9BACT</name>
<feature type="signal peptide" evidence="1">
    <location>
        <begin position="1"/>
        <end position="20"/>
    </location>
</feature>
<feature type="chain" id="PRO_5019266327" evidence="1">
    <location>
        <begin position="21"/>
        <end position="597"/>
    </location>
</feature>
<proteinExistence type="predicted"/>
<dbReference type="Proteomes" id="UP000267268">
    <property type="component" value="Chromosome 1"/>
</dbReference>
<protein>
    <submittedName>
        <fullName evidence="3">T9SS type A sorting domain-containing protein</fullName>
    </submittedName>
</protein>
<feature type="domain" description="Secretion system C-terminal sorting" evidence="2">
    <location>
        <begin position="530"/>
        <end position="593"/>
    </location>
</feature>
<dbReference type="NCBIfam" id="TIGR04183">
    <property type="entry name" value="Por_Secre_tail"/>
    <property type="match status" value="1"/>
</dbReference>
<accession>A0A3S9P5N9</accession>
<evidence type="ECO:0000256" key="1">
    <source>
        <dbReference type="SAM" id="SignalP"/>
    </source>
</evidence>
<dbReference type="OrthoDB" id="9816120at2"/>
<reference evidence="3 4" key="1">
    <citation type="submission" date="2018-12" db="EMBL/GenBank/DDBJ databases">
        <title>Flammeovirga pectinis sp. nov., isolated from the gut of the Korean scallop, Patinopecten yessoensis.</title>
        <authorList>
            <person name="Bae J.-W."/>
            <person name="Jeong Y.-S."/>
            <person name="Kang W."/>
        </authorList>
    </citation>
    <scope>NUCLEOTIDE SEQUENCE [LARGE SCALE GENOMIC DNA]</scope>
    <source>
        <strain evidence="3 4">L12M1</strain>
    </source>
</reference>
<evidence type="ECO:0000313" key="3">
    <source>
        <dbReference type="EMBL" id="AZQ63539.1"/>
    </source>
</evidence>
<evidence type="ECO:0000259" key="2">
    <source>
        <dbReference type="Pfam" id="PF18962"/>
    </source>
</evidence>
<dbReference type="Pfam" id="PF18962">
    <property type="entry name" value="Por_Secre_tail"/>
    <property type="match status" value="1"/>
</dbReference>
<keyword evidence="4" id="KW-1185">Reference proteome</keyword>
<dbReference type="NCBIfam" id="NF045524">
    <property type="entry name" value="MXAN_6640_HExxH"/>
    <property type="match status" value="1"/>
</dbReference>